<evidence type="ECO:0000313" key="6">
    <source>
        <dbReference type="EMBL" id="AZB71727.1"/>
    </source>
</evidence>
<evidence type="ECO:0000256" key="4">
    <source>
        <dbReference type="ARBA" id="ARBA00022833"/>
    </source>
</evidence>
<keyword evidence="2" id="KW-0479">Metal-binding</keyword>
<dbReference type="GO" id="GO:0008270">
    <property type="term" value="F:zinc ion binding"/>
    <property type="evidence" value="ECO:0007669"/>
    <property type="project" value="InterPro"/>
</dbReference>
<dbReference type="PROSITE" id="PS00903">
    <property type="entry name" value="CYT_DCMP_DEAMINASES_1"/>
    <property type="match status" value="1"/>
</dbReference>
<dbReference type="Pfam" id="PF00383">
    <property type="entry name" value="dCMP_cyt_deam_1"/>
    <property type="match status" value="1"/>
</dbReference>
<dbReference type="PROSITE" id="PS51747">
    <property type="entry name" value="CYT_DCMP_DEAMINASES_2"/>
    <property type="match status" value="1"/>
</dbReference>
<reference evidence="6 7" key="1">
    <citation type="journal article" date="2018" name="Sci. Rep.">
        <title>Genome Features and Biochemical Characteristics of a Robust, Fast Growing and Naturally Transformable Cyanobacterium Synechococcus elongatus PCC 11801 Isolated from India.</title>
        <authorList>
            <person name="Jaiswal D."/>
            <person name="Sengupta A."/>
            <person name="Sohoni S."/>
            <person name="Sengupta S."/>
            <person name="Phadnavis A.G."/>
            <person name="Pakrasi H.B."/>
            <person name="Wangikar P.P."/>
        </authorList>
    </citation>
    <scope>NUCLEOTIDE SEQUENCE [LARGE SCALE GENOMIC DNA]</scope>
    <source>
        <strain evidence="6 7">PCC 11801</strain>
    </source>
</reference>
<dbReference type="GO" id="GO:0047974">
    <property type="term" value="F:guanosine deaminase activity"/>
    <property type="evidence" value="ECO:0007669"/>
    <property type="project" value="TreeGrafter"/>
</dbReference>
<name>A0AAN1QLT9_SYNEL</name>
<comment type="similarity">
    <text evidence="1">Belongs to the cytidine and deoxycytidylate deaminase family.</text>
</comment>
<dbReference type="RefSeq" id="WP_222610266.1">
    <property type="nucleotide sequence ID" value="NZ_CP030139.2"/>
</dbReference>
<proteinExistence type="inferred from homology"/>
<evidence type="ECO:0000256" key="2">
    <source>
        <dbReference type="ARBA" id="ARBA00022723"/>
    </source>
</evidence>
<dbReference type="FunFam" id="3.40.140.10:FF:000011">
    <property type="entry name" value="tRNA-specific adenosine deaminase"/>
    <property type="match status" value="1"/>
</dbReference>
<dbReference type="InterPro" id="IPR016192">
    <property type="entry name" value="APOBEC/CMP_deaminase_Zn-bd"/>
</dbReference>
<evidence type="ECO:0000256" key="1">
    <source>
        <dbReference type="ARBA" id="ARBA00006576"/>
    </source>
</evidence>
<evidence type="ECO:0000256" key="3">
    <source>
        <dbReference type="ARBA" id="ARBA00022801"/>
    </source>
</evidence>
<dbReference type="AlphaFoldDB" id="A0AAN1QLT9"/>
<dbReference type="Proteomes" id="UP000267249">
    <property type="component" value="Chromosome"/>
</dbReference>
<dbReference type="InterPro" id="IPR002125">
    <property type="entry name" value="CMP_dCMP_dom"/>
</dbReference>
<dbReference type="EC" id="3.5.4.33" evidence="6"/>
<evidence type="ECO:0000313" key="7">
    <source>
        <dbReference type="Proteomes" id="UP000267249"/>
    </source>
</evidence>
<feature type="domain" description="CMP/dCMP-type deaminase" evidence="5">
    <location>
        <begin position="5"/>
        <end position="118"/>
    </location>
</feature>
<dbReference type="SUPFAM" id="SSF53927">
    <property type="entry name" value="Cytidine deaminase-like"/>
    <property type="match status" value="1"/>
</dbReference>
<gene>
    <name evidence="6" type="ORF">DOP62_02420</name>
</gene>
<dbReference type="GO" id="GO:0052717">
    <property type="term" value="F:tRNA-specific adenosine-34 deaminase activity"/>
    <property type="evidence" value="ECO:0007669"/>
    <property type="project" value="UniProtKB-EC"/>
</dbReference>
<dbReference type="GO" id="GO:0006152">
    <property type="term" value="P:purine nucleoside catabolic process"/>
    <property type="evidence" value="ECO:0007669"/>
    <property type="project" value="TreeGrafter"/>
</dbReference>
<keyword evidence="3 6" id="KW-0378">Hydrolase</keyword>
<keyword evidence="4" id="KW-0862">Zinc</keyword>
<accession>A0AAN1QLT9</accession>
<organism evidence="6 7">
    <name type="scientific">Synechococcus elongatus PCC 11801</name>
    <dbReference type="NCBI Taxonomy" id="2219813"/>
    <lineage>
        <taxon>Bacteria</taxon>
        <taxon>Bacillati</taxon>
        <taxon>Cyanobacteriota</taxon>
        <taxon>Cyanophyceae</taxon>
        <taxon>Synechococcales</taxon>
        <taxon>Synechococcaceae</taxon>
        <taxon>Synechococcus</taxon>
    </lineage>
</organism>
<protein>
    <submittedName>
        <fullName evidence="6">Nucleoside deaminase</fullName>
        <ecNumber evidence="6">3.5.4.33</ecNumber>
    </submittedName>
</protein>
<dbReference type="Gene3D" id="3.40.140.10">
    <property type="entry name" value="Cytidine Deaminase, domain 2"/>
    <property type="match status" value="1"/>
</dbReference>
<dbReference type="PANTHER" id="PTHR11079">
    <property type="entry name" value="CYTOSINE DEAMINASE FAMILY MEMBER"/>
    <property type="match status" value="1"/>
</dbReference>
<dbReference type="EMBL" id="CP030139">
    <property type="protein sequence ID" value="AZB71727.1"/>
    <property type="molecule type" value="Genomic_DNA"/>
</dbReference>
<dbReference type="PANTHER" id="PTHR11079:SF161">
    <property type="entry name" value="CMP_DCMP-TYPE DEAMINASE DOMAIN-CONTAINING PROTEIN"/>
    <property type="match status" value="1"/>
</dbReference>
<dbReference type="CDD" id="cd01285">
    <property type="entry name" value="nucleoside_deaminase"/>
    <property type="match status" value="1"/>
</dbReference>
<sequence>MTTTAEDQRFMRRAIELSRQAALIDCTGGPFGCVITRDGEIIGEGFNQVITENDPTWHGEIAAIRQAGQRLQTFDLSGCTLYTSAEPCPMCEAAIYWARIDRVVFAARCTDAAAHGDFDDSAIYADLCKPLGERKIPHQELLRSEALVVWQEYEQKSDRLPY</sequence>
<dbReference type="InterPro" id="IPR016193">
    <property type="entry name" value="Cytidine_deaminase-like"/>
</dbReference>
<evidence type="ECO:0000259" key="5">
    <source>
        <dbReference type="PROSITE" id="PS51747"/>
    </source>
</evidence>